<organism evidence="3 4">
    <name type="scientific">Musa balbisiana</name>
    <name type="common">Banana</name>
    <dbReference type="NCBI Taxonomy" id="52838"/>
    <lineage>
        <taxon>Eukaryota</taxon>
        <taxon>Viridiplantae</taxon>
        <taxon>Streptophyta</taxon>
        <taxon>Embryophyta</taxon>
        <taxon>Tracheophyta</taxon>
        <taxon>Spermatophyta</taxon>
        <taxon>Magnoliopsida</taxon>
        <taxon>Liliopsida</taxon>
        <taxon>Zingiberales</taxon>
        <taxon>Musaceae</taxon>
        <taxon>Musa</taxon>
    </lineage>
</organism>
<protein>
    <recommendedName>
        <fullName evidence="2">GBF-interacting protein 1 N-terminal domain-containing protein</fullName>
    </recommendedName>
</protein>
<evidence type="ECO:0000313" key="4">
    <source>
        <dbReference type="Proteomes" id="UP000317650"/>
    </source>
</evidence>
<dbReference type="SUPFAM" id="SSF46934">
    <property type="entry name" value="UBA-like"/>
    <property type="match status" value="1"/>
</dbReference>
<sequence>MVLVSNIDGGSQVVSLRVRKTIQSIREVVGNHSDAAIYTVLKETNMEPNETVQKLLNQDPFHEVKRRDRKKEVCILGVLLLFPRPFVMSSTRVPSDQKHSVSANSDECLISAYFDESNHGPDYVQDEKSSGTKSPSQQDKCEAIASVVQNETQTSGLPNSFIGMSSSSSDPVHVPSLDSASAEKVGAIQREVGVVGFRRQTSDHPENRSSVSNSFLSSSLSGKNICFSVESTGHQAYTSKSHSLKQISPSAADLYSTSLSRQSQGCYQNSRLHQHSLSQQKAVQPIMKWKPKIRPKPNIVNNGVPGITSASPPCAVSCCVSRPVGMTRSEKLSQDCSLDSQHVIIPQHLLVPQSECMQLIFGSFGTGFDTSKGFASVPRQSGSAEQLDEEPSDSILIRILKFAASMFAPVPVENVISAVCRDSLHDQSSTSPCGSSVSAAESQEPPPENNCCASPQTIQTCDDIRLVESNSPPFNTQEEQQLQNPHSLPSFSAYDNQSSYDVPFFKTVMQDNVHAQGSTSSSEVLSFHATCSSFSSLAMAQQQQLVQQQQPIVQLYQQIHIPHFPNFVPYRHIISPVYVPQMAMPNYARNPGYPHPSTANSYVLMPGGSSHIPASKCATTQYKPIAAGNPTGYGTYTNPASFAIRFPGAVGNTTNQEDLNSVKYKDNNVFVPNPQQVLSFHATCSSFSSLAMAQQQQLVQQQQPIVQLYQQIHIPHFPNFVPYRHIISPVYVPQMAMPNYARNPGYPHPSTANSYVLMPGGSSHIPASKCATTQYKPIAAGNPTGYGTYTNPASFAIRFPGAVGNTTNQEDLNSVKYKDNNVFVPNPQLDTSDIWIQTSQELPNLQSAPYYSRSGQAPQSAFLPAHADHAAFNATPHTSHVQYPGLYPQLQPTSMVNSHHLLQQQVPPALGGSLGHGMASPGPQVGNHQQTQLGHLNWAANF</sequence>
<proteinExistence type="predicted"/>
<keyword evidence="4" id="KW-1185">Reference proteome</keyword>
<feature type="region of interest" description="Disordered" evidence="1">
    <location>
        <begin position="198"/>
        <end position="218"/>
    </location>
</feature>
<dbReference type="PANTHER" id="PTHR47070">
    <property type="entry name" value="HYDROXYPROLINE-RICH GLYCOPROTEIN-LIKE"/>
    <property type="match status" value="1"/>
</dbReference>
<feature type="compositionally biased region" description="Polar residues" evidence="1">
    <location>
        <begin position="431"/>
        <end position="441"/>
    </location>
</feature>
<feature type="region of interest" description="Disordered" evidence="1">
    <location>
        <begin position="120"/>
        <end position="140"/>
    </location>
</feature>
<feature type="domain" description="GBF-interacting protein 1 N-terminal" evidence="2">
    <location>
        <begin position="17"/>
        <end position="72"/>
    </location>
</feature>
<feature type="region of interest" description="Disordered" evidence="1">
    <location>
        <begin position="156"/>
        <end position="181"/>
    </location>
</feature>
<dbReference type="AlphaFoldDB" id="A0A4S8JBH9"/>
<feature type="compositionally biased region" description="Low complexity" evidence="1">
    <location>
        <begin position="209"/>
        <end position="218"/>
    </location>
</feature>
<dbReference type="InterPro" id="IPR009719">
    <property type="entry name" value="GIP1_N"/>
</dbReference>
<comment type="caution">
    <text evidence="3">The sequence shown here is derived from an EMBL/GenBank/DDBJ whole genome shotgun (WGS) entry which is preliminary data.</text>
</comment>
<feature type="region of interest" description="Disordered" evidence="1">
    <location>
        <begin position="431"/>
        <end position="454"/>
    </location>
</feature>
<accession>A0A4S8JBH9</accession>
<reference evidence="3 4" key="1">
    <citation type="journal article" date="2019" name="Nat. Plants">
        <title>Genome sequencing of Musa balbisiana reveals subgenome evolution and function divergence in polyploid bananas.</title>
        <authorList>
            <person name="Yao X."/>
        </authorList>
    </citation>
    <scope>NUCLEOTIDE SEQUENCE [LARGE SCALE GENOMIC DNA]</scope>
    <source>
        <strain evidence="4">cv. DH-PKW</strain>
        <tissue evidence="3">Leaves</tissue>
    </source>
</reference>
<dbReference type="Proteomes" id="UP000317650">
    <property type="component" value="Chromosome 3"/>
</dbReference>
<dbReference type="EMBL" id="PYDT01000006">
    <property type="protein sequence ID" value="THU59061.1"/>
    <property type="molecule type" value="Genomic_DNA"/>
</dbReference>
<name>A0A4S8JBH9_MUSBA</name>
<feature type="compositionally biased region" description="Low complexity" evidence="1">
    <location>
        <begin position="165"/>
        <end position="179"/>
    </location>
</feature>
<gene>
    <name evidence="3" type="ORF">C4D60_Mb03t21020</name>
</gene>
<dbReference type="InterPro" id="IPR009060">
    <property type="entry name" value="UBA-like_sf"/>
</dbReference>
<dbReference type="STRING" id="52838.A0A4S8JBH9"/>
<evidence type="ECO:0000259" key="2">
    <source>
        <dbReference type="Pfam" id="PF06972"/>
    </source>
</evidence>
<evidence type="ECO:0000313" key="3">
    <source>
        <dbReference type="EMBL" id="THU59061.1"/>
    </source>
</evidence>
<dbReference type="Pfam" id="PF06972">
    <property type="entry name" value="GIP1_N"/>
    <property type="match status" value="1"/>
</dbReference>
<dbReference type="PANTHER" id="PTHR47070:SF2">
    <property type="entry name" value="OS06G0206100 PROTEIN"/>
    <property type="match status" value="1"/>
</dbReference>
<evidence type="ECO:0000256" key="1">
    <source>
        <dbReference type="SAM" id="MobiDB-lite"/>
    </source>
</evidence>